<name>A0AAI8DKF7_MAMSC</name>
<protein>
    <recommendedName>
        <fullName evidence="4">Transcriptional regulator SarA/SarZ/Rot-like helix-turn-helix domain-containing protein</fullName>
    </recommendedName>
</protein>
<proteinExistence type="predicted"/>
<evidence type="ECO:0000259" key="4">
    <source>
        <dbReference type="Pfam" id="PF22381"/>
    </source>
</evidence>
<keyword evidence="2" id="KW-0238">DNA-binding</keyword>
<gene>
    <name evidence="5" type="ORF">CEP64_13905</name>
</gene>
<reference evidence="6" key="1">
    <citation type="submission" date="2017-06" db="EMBL/GenBank/DDBJ databases">
        <title>FDA dAtabase for Regulatory Grade micrObial Sequences (FDA-ARGOS): Supporting development and validation of Infectious Disease Dx tests.</title>
        <authorList>
            <person name="Goldberg B."/>
            <person name="Campos J."/>
            <person name="Tallon L."/>
            <person name="Sadzewicz L."/>
            <person name="Sengamalay N."/>
            <person name="Ott S."/>
            <person name="Godinez A."/>
            <person name="Nagaraj S."/>
            <person name="Vavikolanu K."/>
            <person name="Nadendla S."/>
            <person name="George J."/>
            <person name="Geyer C."/>
            <person name="Sichtig H."/>
        </authorList>
    </citation>
    <scope>NUCLEOTIDE SEQUENCE [LARGE SCALE GENOMIC DNA]</scope>
    <source>
        <strain evidence="6">FDAARGOS_285</strain>
        <plasmid evidence="6">unnamed1</plasmid>
    </source>
</reference>
<dbReference type="Pfam" id="PF22381">
    <property type="entry name" value="Staph_reg_Sar_Rot"/>
    <property type="match status" value="1"/>
</dbReference>
<geneLocation type="plasmid" evidence="5 6">
    <name>unnamed1</name>
</geneLocation>
<evidence type="ECO:0000313" key="5">
    <source>
        <dbReference type="EMBL" id="ASE35708.1"/>
    </source>
</evidence>
<evidence type="ECO:0000256" key="2">
    <source>
        <dbReference type="ARBA" id="ARBA00023125"/>
    </source>
</evidence>
<dbReference type="InterPro" id="IPR036388">
    <property type="entry name" value="WH-like_DNA-bd_sf"/>
</dbReference>
<feature type="domain" description="Transcriptional regulator SarA/SarZ/Rot-like helix-turn-helix" evidence="4">
    <location>
        <begin position="17"/>
        <end position="90"/>
    </location>
</feature>
<evidence type="ECO:0000313" key="6">
    <source>
        <dbReference type="Proteomes" id="UP000197058"/>
    </source>
</evidence>
<dbReference type="Gene3D" id="1.10.10.10">
    <property type="entry name" value="Winged helix-like DNA-binding domain superfamily/Winged helix DNA-binding domain"/>
    <property type="match status" value="1"/>
</dbReference>
<dbReference type="RefSeq" id="WP_088592800.1">
    <property type="nucleotide sequence ID" value="NZ_CP022047.2"/>
</dbReference>
<dbReference type="Proteomes" id="UP000197058">
    <property type="component" value="Plasmid unnamed1"/>
</dbReference>
<dbReference type="GO" id="GO:0003677">
    <property type="term" value="F:DNA binding"/>
    <property type="evidence" value="ECO:0007669"/>
    <property type="project" value="UniProtKB-KW"/>
</dbReference>
<dbReference type="AlphaFoldDB" id="A0AAI8DKF7"/>
<dbReference type="InterPro" id="IPR055166">
    <property type="entry name" value="Transc_reg_Sar_Rot_HTH"/>
</dbReference>
<keyword evidence="5" id="KW-0614">Plasmid</keyword>
<dbReference type="EMBL" id="CP022047">
    <property type="protein sequence ID" value="ASE35708.1"/>
    <property type="molecule type" value="Genomic_DNA"/>
</dbReference>
<sequence length="110" mass="13565">MKVEEFIEYELHRKIFLTPIKDNYQLTRDELLLLGIFQKFDYINEVYLTDFIYLANKYQLHYTKPLKSLASKNFFKKKRLIEDERTVILYDINYRKINDIFNHINSEIFN</sequence>
<evidence type="ECO:0000256" key="3">
    <source>
        <dbReference type="ARBA" id="ARBA00023163"/>
    </source>
</evidence>
<organism evidence="5 6">
    <name type="scientific">Mammaliicoccus sciuri</name>
    <name type="common">Staphylococcus sciuri</name>
    <dbReference type="NCBI Taxonomy" id="1296"/>
    <lineage>
        <taxon>Bacteria</taxon>
        <taxon>Bacillati</taxon>
        <taxon>Bacillota</taxon>
        <taxon>Bacilli</taxon>
        <taxon>Bacillales</taxon>
        <taxon>Staphylococcaceae</taxon>
        <taxon>Mammaliicoccus</taxon>
    </lineage>
</organism>
<accession>A0AAI8DKF7</accession>
<dbReference type="KEGG" id="sscu:CEP64_13905"/>
<keyword evidence="1" id="KW-0805">Transcription regulation</keyword>
<evidence type="ECO:0000256" key="1">
    <source>
        <dbReference type="ARBA" id="ARBA00023015"/>
    </source>
</evidence>
<keyword evidence="3" id="KW-0804">Transcription</keyword>